<protein>
    <submittedName>
        <fullName evidence="5">Amino acid adenylation domain-containing protein</fullName>
    </submittedName>
</protein>
<evidence type="ECO:0000313" key="5">
    <source>
        <dbReference type="EMBL" id="MCJ2188287.1"/>
    </source>
</evidence>
<dbReference type="SUPFAM" id="SSF47336">
    <property type="entry name" value="ACP-like"/>
    <property type="match status" value="1"/>
</dbReference>
<dbReference type="Pfam" id="PF00550">
    <property type="entry name" value="PP-binding"/>
    <property type="match status" value="1"/>
</dbReference>
<dbReference type="InterPro" id="IPR001242">
    <property type="entry name" value="Condensation_dom"/>
</dbReference>
<dbReference type="Pfam" id="PF00501">
    <property type="entry name" value="AMP-binding"/>
    <property type="match status" value="1"/>
</dbReference>
<dbReference type="PANTHER" id="PTHR45527">
    <property type="entry name" value="NONRIBOSOMAL PEPTIDE SYNTHETASE"/>
    <property type="match status" value="1"/>
</dbReference>
<dbReference type="Gene3D" id="3.40.50.12780">
    <property type="entry name" value="N-terminal domain of ligase-like"/>
    <property type="match status" value="1"/>
</dbReference>
<dbReference type="CDD" id="cd05930">
    <property type="entry name" value="A_NRPS"/>
    <property type="match status" value="1"/>
</dbReference>
<organism evidence="5 6">
    <name type="scientific">Novosphingobium beihaiensis</name>
    <dbReference type="NCBI Taxonomy" id="2930389"/>
    <lineage>
        <taxon>Bacteria</taxon>
        <taxon>Pseudomonadati</taxon>
        <taxon>Pseudomonadota</taxon>
        <taxon>Alphaproteobacteria</taxon>
        <taxon>Sphingomonadales</taxon>
        <taxon>Sphingomonadaceae</taxon>
        <taxon>Novosphingobium</taxon>
    </lineage>
</organism>
<dbReference type="InterPro" id="IPR042099">
    <property type="entry name" value="ANL_N_sf"/>
</dbReference>
<feature type="domain" description="Carrier" evidence="4">
    <location>
        <begin position="988"/>
        <end position="1063"/>
    </location>
</feature>
<name>A0ABT0BTB7_9SPHN</name>
<sequence length="1081" mass="115423">MDHQIMTGAVDGEGSLETKDRLSRSPLSFAQERLWFLQKLDPLDTSYNLTRAFRLRGALDREALERALTALAWRHELLRSRFPAAVDGTPYQEVLGRPALRLRHERLAGGHGVEAVDGAIVECIEAEAAHVFELEAAPPYRAVLIEAGPDDAVLILSMHHMLSDGSSNAIWVKDLLAAYGAALAGPGRAAEALLPPASTQYAGYVRQQRDADRPGHLSAALDRAVERLQDGVAGTPSAIPVLDLPPDRPRPASGSRAGGRVDFTLSAELVSRVRAFAQAEGCTPFVIILAAWAILLARRSGQSDFAIGVPNAGRWEEEFEDVVGFFVETEVYRLRLRAGMTGRDLVRALRADVRSMLDDGPVPFEKLLERLPGIDRGNGRTPLFQTMVNIQMDAHAELSLPGLSVELIETPERTAKFELSLNVAYSAAGVRCSIEYASAVFDETTVEAMGRQFAMLLDSLSCDAGAAWDALPMWDAQERDASLACGRGPAADIDRSQDMMALFEEWAARQPHATAAICGDDSISYGDLNARANRLAHALGKVGVAAESLVGVGLARGLDMLAALLAIGKAGGAYVPLDPGQPEARIDLIRSRAQPLLTLDSPLDGLLCEAEGAAQGNPAPPYCMRQLAYGLYTSGSTGAPKGVGIERRAFANFLAAMKGLVPMGPGDRLLAVTTLGFDIAGLELFLPLVCGAAVVIAPQEAAGDPLALCELIRRHNIGVMQATPATWRLLLDGSDARWPGLRGLCGGEALGASLAARLLERGVDLINVYGPTETTVWSSAFPVKEGEASGASVPIGAPIANTVLYILDDRMEPVPPGVVGELWIGGEGLARGYVGDPALTAEAFRPDPFAGAGSGARLYRTGDRVRRRPDGSIEFLGRRDHQVKIRGYRVEPAEIEAVLERHEAVSQAVVTARADATGEVTLAAYVLAPAGQSVAELRSHAEACLPRYMIPDLWAVLDSFPLNASGKVDRAALPAIAAEAAVATLQDQPVSQTETRLLALWHDVLDRTGFGVTDNFFEVGGHSLRLARLQTRIGKEFGVALPLQSLFRAPTVRDMGQLIDGHAPVDAAADLAFMSNLLETL</sequence>
<reference evidence="5 6" key="1">
    <citation type="submission" date="2022-04" db="EMBL/GenBank/DDBJ databases">
        <title>Identification of a novel bacterium isolated from mangrove sediments.</title>
        <authorList>
            <person name="Pan X."/>
        </authorList>
    </citation>
    <scope>NUCLEOTIDE SEQUENCE [LARGE SCALE GENOMIC DNA]</scope>
    <source>
        <strain evidence="5 6">B2638</strain>
    </source>
</reference>
<dbReference type="Pfam" id="PF00668">
    <property type="entry name" value="Condensation"/>
    <property type="match status" value="1"/>
</dbReference>
<dbReference type="SUPFAM" id="SSF56801">
    <property type="entry name" value="Acetyl-CoA synthetase-like"/>
    <property type="match status" value="1"/>
</dbReference>
<evidence type="ECO:0000256" key="1">
    <source>
        <dbReference type="ARBA" id="ARBA00022450"/>
    </source>
</evidence>
<dbReference type="InterPro" id="IPR036736">
    <property type="entry name" value="ACP-like_sf"/>
</dbReference>
<dbReference type="NCBIfam" id="TIGR01733">
    <property type="entry name" value="AA-adenyl-dom"/>
    <property type="match status" value="1"/>
</dbReference>
<keyword evidence="2" id="KW-0597">Phosphoprotein</keyword>
<dbReference type="Gene3D" id="3.30.559.10">
    <property type="entry name" value="Chloramphenicol acetyltransferase-like domain"/>
    <property type="match status" value="1"/>
</dbReference>
<evidence type="ECO:0000313" key="6">
    <source>
        <dbReference type="Proteomes" id="UP001202281"/>
    </source>
</evidence>
<keyword evidence="6" id="KW-1185">Reference proteome</keyword>
<dbReference type="InterPro" id="IPR025110">
    <property type="entry name" value="AMP-bd_C"/>
</dbReference>
<dbReference type="Gene3D" id="3.30.559.30">
    <property type="entry name" value="Nonribosomal peptide synthetase, condensation domain"/>
    <property type="match status" value="1"/>
</dbReference>
<dbReference type="InterPro" id="IPR045851">
    <property type="entry name" value="AMP-bd_C_sf"/>
</dbReference>
<dbReference type="RefSeq" id="WP_243922802.1">
    <property type="nucleotide sequence ID" value="NZ_JALHLG010000029.1"/>
</dbReference>
<dbReference type="InterPro" id="IPR010071">
    <property type="entry name" value="AA_adenyl_dom"/>
</dbReference>
<dbReference type="InterPro" id="IPR020806">
    <property type="entry name" value="PKS_PP-bd"/>
</dbReference>
<dbReference type="InterPro" id="IPR000873">
    <property type="entry name" value="AMP-dep_synth/lig_dom"/>
</dbReference>
<dbReference type="SMART" id="SM00823">
    <property type="entry name" value="PKS_PP"/>
    <property type="match status" value="1"/>
</dbReference>
<proteinExistence type="predicted"/>
<comment type="caution">
    <text evidence="5">The sequence shown here is derived from an EMBL/GenBank/DDBJ whole genome shotgun (WGS) entry which is preliminary data.</text>
</comment>
<dbReference type="InterPro" id="IPR009081">
    <property type="entry name" value="PP-bd_ACP"/>
</dbReference>
<dbReference type="PANTHER" id="PTHR45527:SF1">
    <property type="entry name" value="FATTY ACID SYNTHASE"/>
    <property type="match status" value="1"/>
</dbReference>
<evidence type="ECO:0000256" key="3">
    <source>
        <dbReference type="SAM" id="MobiDB-lite"/>
    </source>
</evidence>
<dbReference type="PROSITE" id="PS50075">
    <property type="entry name" value="CARRIER"/>
    <property type="match status" value="1"/>
</dbReference>
<dbReference type="Gene3D" id="3.30.300.30">
    <property type="match status" value="1"/>
</dbReference>
<dbReference type="EMBL" id="JALHLG010000029">
    <property type="protein sequence ID" value="MCJ2188287.1"/>
    <property type="molecule type" value="Genomic_DNA"/>
</dbReference>
<dbReference type="Proteomes" id="UP001202281">
    <property type="component" value="Unassembled WGS sequence"/>
</dbReference>
<accession>A0ABT0BTB7</accession>
<dbReference type="SUPFAM" id="SSF52777">
    <property type="entry name" value="CoA-dependent acyltransferases"/>
    <property type="match status" value="2"/>
</dbReference>
<feature type="region of interest" description="Disordered" evidence="3">
    <location>
        <begin position="236"/>
        <end position="257"/>
    </location>
</feature>
<keyword evidence="1" id="KW-0596">Phosphopantetheine</keyword>
<evidence type="ECO:0000259" key="4">
    <source>
        <dbReference type="PROSITE" id="PS50075"/>
    </source>
</evidence>
<dbReference type="Gene3D" id="1.10.1200.10">
    <property type="entry name" value="ACP-like"/>
    <property type="match status" value="1"/>
</dbReference>
<dbReference type="CDD" id="cd19531">
    <property type="entry name" value="LCL_NRPS-like"/>
    <property type="match status" value="1"/>
</dbReference>
<gene>
    <name evidence="5" type="ORF">MTR66_15880</name>
</gene>
<dbReference type="Pfam" id="PF13193">
    <property type="entry name" value="AMP-binding_C"/>
    <property type="match status" value="1"/>
</dbReference>
<evidence type="ECO:0000256" key="2">
    <source>
        <dbReference type="ARBA" id="ARBA00022553"/>
    </source>
</evidence>
<dbReference type="InterPro" id="IPR023213">
    <property type="entry name" value="CAT-like_dom_sf"/>
</dbReference>